<gene>
    <name evidence="2" type="ORF">S01H1_79241</name>
</gene>
<reference evidence="2" key="1">
    <citation type="journal article" date="2014" name="Front. Microbiol.">
        <title>High frequency of phylogenetically diverse reductive dehalogenase-homologous genes in deep subseafloor sedimentary metagenomes.</title>
        <authorList>
            <person name="Kawai M."/>
            <person name="Futagami T."/>
            <person name="Toyoda A."/>
            <person name="Takaki Y."/>
            <person name="Nishi S."/>
            <person name="Hori S."/>
            <person name="Arai W."/>
            <person name="Tsubouchi T."/>
            <person name="Morono Y."/>
            <person name="Uchiyama I."/>
            <person name="Ito T."/>
            <person name="Fujiyama A."/>
            <person name="Inagaki F."/>
            <person name="Takami H."/>
        </authorList>
    </citation>
    <scope>NUCLEOTIDE SEQUENCE</scope>
    <source>
        <strain evidence="2">Expedition CK06-06</strain>
    </source>
</reference>
<sequence>MSYKILDTCIGCTACTKRCPTDAISGERDAIHII</sequence>
<dbReference type="AlphaFoldDB" id="X0YXE8"/>
<dbReference type="Pfam" id="PF00037">
    <property type="entry name" value="Fer4"/>
    <property type="match status" value="1"/>
</dbReference>
<feature type="domain" description="4Fe-4S ferredoxin-type" evidence="1">
    <location>
        <begin position="1"/>
        <end position="29"/>
    </location>
</feature>
<comment type="caution">
    <text evidence="2">The sequence shown here is derived from an EMBL/GenBank/DDBJ whole genome shotgun (WGS) entry which is preliminary data.</text>
</comment>
<name>X0YXE8_9ZZZZ</name>
<organism evidence="2">
    <name type="scientific">marine sediment metagenome</name>
    <dbReference type="NCBI Taxonomy" id="412755"/>
    <lineage>
        <taxon>unclassified sequences</taxon>
        <taxon>metagenomes</taxon>
        <taxon>ecological metagenomes</taxon>
    </lineage>
</organism>
<dbReference type="EMBL" id="BARS01053399">
    <property type="protein sequence ID" value="GAG51232.1"/>
    <property type="molecule type" value="Genomic_DNA"/>
</dbReference>
<protein>
    <recommendedName>
        <fullName evidence="1">4Fe-4S ferredoxin-type domain-containing protein</fullName>
    </recommendedName>
</protein>
<dbReference type="InterPro" id="IPR017896">
    <property type="entry name" value="4Fe4S_Fe-S-bd"/>
</dbReference>
<proteinExistence type="predicted"/>
<dbReference type="PROSITE" id="PS51379">
    <property type="entry name" value="4FE4S_FER_2"/>
    <property type="match status" value="1"/>
</dbReference>
<evidence type="ECO:0000313" key="2">
    <source>
        <dbReference type="EMBL" id="GAG51232.1"/>
    </source>
</evidence>
<feature type="non-terminal residue" evidence="2">
    <location>
        <position position="34"/>
    </location>
</feature>
<dbReference type="InterPro" id="IPR017900">
    <property type="entry name" value="4Fe4S_Fe_S_CS"/>
</dbReference>
<evidence type="ECO:0000259" key="1">
    <source>
        <dbReference type="PROSITE" id="PS51379"/>
    </source>
</evidence>
<dbReference type="SUPFAM" id="SSF54862">
    <property type="entry name" value="4Fe-4S ferredoxins"/>
    <property type="match status" value="1"/>
</dbReference>
<dbReference type="PROSITE" id="PS00198">
    <property type="entry name" value="4FE4S_FER_1"/>
    <property type="match status" value="1"/>
</dbReference>
<accession>X0YXE8</accession>
<dbReference type="Gene3D" id="3.30.70.20">
    <property type="match status" value="1"/>
</dbReference>